<dbReference type="InterPro" id="IPR000182">
    <property type="entry name" value="GNAT_dom"/>
</dbReference>
<dbReference type="PANTHER" id="PTHR43328:SF1">
    <property type="entry name" value="N-ACETYLTRANSFERASE DOMAIN-CONTAINING PROTEIN"/>
    <property type="match status" value="1"/>
</dbReference>
<dbReference type="OrthoDB" id="7365228at2"/>
<dbReference type="CDD" id="cd04301">
    <property type="entry name" value="NAT_SF"/>
    <property type="match status" value="1"/>
</dbReference>
<dbReference type="Pfam" id="PF00583">
    <property type="entry name" value="Acetyltransf_1"/>
    <property type="match status" value="1"/>
</dbReference>
<dbReference type="Gene3D" id="3.40.630.30">
    <property type="match status" value="2"/>
</dbReference>
<feature type="domain" description="N-acetyltransferase" evidence="1">
    <location>
        <begin position="6"/>
        <end position="161"/>
    </location>
</feature>
<dbReference type="GO" id="GO:0016747">
    <property type="term" value="F:acyltransferase activity, transferring groups other than amino-acyl groups"/>
    <property type="evidence" value="ECO:0007669"/>
    <property type="project" value="InterPro"/>
</dbReference>
<proteinExistence type="predicted"/>
<dbReference type="Pfam" id="PF13302">
    <property type="entry name" value="Acetyltransf_3"/>
    <property type="match status" value="1"/>
</dbReference>
<dbReference type="RefSeq" id="WP_084124450.1">
    <property type="nucleotide sequence ID" value="NZ_FRAC01000020.1"/>
</dbReference>
<dbReference type="AlphaFoldDB" id="A0A1M6WNP2"/>
<reference evidence="2 3" key="1">
    <citation type="submission" date="2016-11" db="EMBL/GenBank/DDBJ databases">
        <authorList>
            <person name="Jaros S."/>
            <person name="Januszkiewicz K."/>
            <person name="Wedrychowicz H."/>
        </authorList>
    </citation>
    <scope>NUCLEOTIDE SEQUENCE [LARGE SCALE GENOMIC DNA]</scope>
    <source>
        <strain evidence="2 3">DSM 15929</strain>
    </source>
</reference>
<dbReference type="Proteomes" id="UP000184386">
    <property type="component" value="Unassembled WGS sequence"/>
</dbReference>
<dbReference type="SUPFAM" id="SSF55729">
    <property type="entry name" value="Acyl-CoA N-acyltransferases (Nat)"/>
    <property type="match status" value="2"/>
</dbReference>
<gene>
    <name evidence="2" type="ORF">SAMN02745136_03754</name>
</gene>
<dbReference type="EMBL" id="FRAC01000020">
    <property type="protein sequence ID" value="SHK95390.1"/>
    <property type="molecule type" value="Genomic_DNA"/>
</dbReference>
<evidence type="ECO:0000259" key="1">
    <source>
        <dbReference type="PROSITE" id="PS51186"/>
    </source>
</evidence>
<sequence>MILQGENILLVPYTLEHCHEVYKQYIPDPMMTEDAFNYNKERIESYYQNKVLDATRVFFAISYRDTIIGEIQLKRMDAVKKCATLSIILTNDAVKNKGFGTEAEKLLITYAFHQLGMDTIYADAVHRNLRSRHVLEKIGFEHTHDDEILSYYKLEKEKYDNPVEMIEIHEGNRSAVVNAISDNWGSDIIVTKGKIHRAEELPGFLAIEHGNIIGIITYHISEKECEIVSLDSFSENRGIGTLLIKHLIGTAREKGCQRVFLITTNDNTKAIRFYQKRGFDLAAVHRNAISESRKIKPQIPLTGFDGIPILHELEFEMILE</sequence>
<dbReference type="PROSITE" id="PS51186">
    <property type="entry name" value="GNAT"/>
    <property type="match status" value="2"/>
</dbReference>
<dbReference type="InterPro" id="IPR016181">
    <property type="entry name" value="Acyl_CoA_acyltransferase"/>
</dbReference>
<accession>A0A1M6WNP2</accession>
<protein>
    <submittedName>
        <fullName evidence="2">Protein N-acetyltransferase, RimJ/RimL family</fullName>
    </submittedName>
</protein>
<evidence type="ECO:0000313" key="3">
    <source>
        <dbReference type="Proteomes" id="UP000184386"/>
    </source>
</evidence>
<organism evidence="2 3">
    <name type="scientific">Anaerocolumna jejuensis DSM 15929</name>
    <dbReference type="NCBI Taxonomy" id="1121322"/>
    <lineage>
        <taxon>Bacteria</taxon>
        <taxon>Bacillati</taxon>
        <taxon>Bacillota</taxon>
        <taxon>Clostridia</taxon>
        <taxon>Lachnospirales</taxon>
        <taxon>Lachnospiraceae</taxon>
        <taxon>Anaerocolumna</taxon>
    </lineage>
</organism>
<dbReference type="PANTHER" id="PTHR43328">
    <property type="entry name" value="ACETYLTRANSFERASE-RELATED"/>
    <property type="match status" value="1"/>
</dbReference>
<evidence type="ECO:0000313" key="2">
    <source>
        <dbReference type="EMBL" id="SHK95390.1"/>
    </source>
</evidence>
<name>A0A1M6WNP2_9FIRM</name>
<keyword evidence="2" id="KW-0808">Transferase</keyword>
<feature type="domain" description="N-acetyltransferase" evidence="1">
    <location>
        <begin position="163"/>
        <end position="302"/>
    </location>
</feature>
<keyword evidence="3" id="KW-1185">Reference proteome</keyword>